<protein>
    <submittedName>
        <fullName evidence="3">Uncharacterized protein</fullName>
    </submittedName>
</protein>
<keyword evidence="1" id="KW-0175">Coiled coil</keyword>
<feature type="compositionally biased region" description="Low complexity" evidence="2">
    <location>
        <begin position="453"/>
        <end position="468"/>
    </location>
</feature>
<organism evidence="3 4">
    <name type="scientific">Arctia plantaginis</name>
    <name type="common">Wood tiger moth</name>
    <name type="synonym">Phalaena plantaginis</name>
    <dbReference type="NCBI Taxonomy" id="874455"/>
    <lineage>
        <taxon>Eukaryota</taxon>
        <taxon>Metazoa</taxon>
        <taxon>Ecdysozoa</taxon>
        <taxon>Arthropoda</taxon>
        <taxon>Hexapoda</taxon>
        <taxon>Insecta</taxon>
        <taxon>Pterygota</taxon>
        <taxon>Neoptera</taxon>
        <taxon>Endopterygota</taxon>
        <taxon>Lepidoptera</taxon>
        <taxon>Glossata</taxon>
        <taxon>Ditrysia</taxon>
        <taxon>Noctuoidea</taxon>
        <taxon>Erebidae</taxon>
        <taxon>Arctiinae</taxon>
        <taxon>Arctia</taxon>
    </lineage>
</organism>
<feature type="compositionally biased region" description="Polar residues" evidence="2">
    <location>
        <begin position="495"/>
        <end position="504"/>
    </location>
</feature>
<sequence>MSHEANELWDPYLIIGNTSMVECQLCVEPLHSLVIEVVLCFRSLQKKLLSDFKMPLTSAQKQKRYREKLQRENPEKYAQMKKKIAEGALRYYRKKTGEYTELDKEERRQKWRDERKNLKQAQHVKVRNNSNNDKTAKTEPMHVELRKENLVIKRHIVILRKRFETLRKNYYRQSKKLDQLNKAYDEIKEKYQEIITRLKEQDSKESIINISKMPRRRTLTGRKERLINRYVMNDVRKRQKRARVAEPVKEETSCGSVTEDQHEDSEMEDDAEIGTLKLEFHEDGYQIDAVGTRNMLEISPTLCQESSGHLILPGTHDEVKLEPDIVNYQGIPSPIQLRLHGVMKTEYKTEPADDECPPTLGHHTLETESSLAVLIKPEPLLYPVKTEPWTEDQNAIQMEVVADVYQQQQQMQQETQQNIQSTQTRPYSNAERQRRYREKRKADKMNACTTFSQSSDVQPQQEQPQHEVQNNKRQPQSSAERQRKYRKLLREQQPHRSSIQQLQNVDPAEHARKRHLNKQRQSRFRARQRFQSPGTSSHQTQAESVERIPVERRWTHYLDASRLMKTSAYTEFIKNT</sequence>
<feature type="compositionally biased region" description="Basic residues" evidence="2">
    <location>
        <begin position="511"/>
        <end position="528"/>
    </location>
</feature>
<reference evidence="3 4" key="1">
    <citation type="submission" date="2020-04" db="EMBL/GenBank/DDBJ databases">
        <authorList>
            <person name="Wallbank WR R."/>
            <person name="Pardo Diaz C."/>
            <person name="Kozak K."/>
            <person name="Martin S."/>
            <person name="Jiggins C."/>
            <person name="Moest M."/>
            <person name="Warren A I."/>
            <person name="Byers J.R.P. K."/>
            <person name="Montejo-Kovacevich G."/>
            <person name="Yen C E."/>
        </authorList>
    </citation>
    <scope>NUCLEOTIDE SEQUENCE [LARGE SCALE GENOMIC DNA]</scope>
</reference>
<comment type="caution">
    <text evidence="3">The sequence shown here is derived from an EMBL/GenBank/DDBJ whole genome shotgun (WGS) entry which is preliminary data.</text>
</comment>
<feature type="region of interest" description="Disordered" evidence="2">
    <location>
        <begin position="412"/>
        <end position="547"/>
    </location>
</feature>
<feature type="compositionally biased region" description="Polar residues" evidence="2">
    <location>
        <begin position="533"/>
        <end position="543"/>
    </location>
</feature>
<gene>
    <name evidence="3" type="ORF">APLA_LOCUS17305</name>
</gene>
<proteinExistence type="predicted"/>
<dbReference type="OrthoDB" id="4788989at2759"/>
<dbReference type="AlphaFoldDB" id="A0A8S1BMN6"/>
<feature type="region of interest" description="Disordered" evidence="2">
    <location>
        <begin position="238"/>
        <end position="268"/>
    </location>
</feature>
<evidence type="ECO:0000256" key="2">
    <source>
        <dbReference type="SAM" id="MobiDB-lite"/>
    </source>
</evidence>
<dbReference type="EMBL" id="CADEBD010000959">
    <property type="protein sequence ID" value="CAB3261082.1"/>
    <property type="molecule type" value="Genomic_DNA"/>
</dbReference>
<feature type="compositionally biased region" description="Low complexity" evidence="2">
    <location>
        <begin position="412"/>
        <end position="424"/>
    </location>
</feature>
<name>A0A8S1BMN6_ARCPL</name>
<feature type="compositionally biased region" description="Basic and acidic residues" evidence="2">
    <location>
        <begin position="243"/>
        <end position="252"/>
    </location>
</feature>
<evidence type="ECO:0000313" key="4">
    <source>
        <dbReference type="Proteomes" id="UP000494256"/>
    </source>
</evidence>
<evidence type="ECO:0000256" key="1">
    <source>
        <dbReference type="SAM" id="Coils"/>
    </source>
</evidence>
<evidence type="ECO:0000313" key="3">
    <source>
        <dbReference type="EMBL" id="CAB3261082.1"/>
    </source>
</evidence>
<feature type="coiled-coil region" evidence="1">
    <location>
        <begin position="170"/>
        <end position="204"/>
    </location>
</feature>
<accession>A0A8S1BMN6</accession>
<dbReference type="Proteomes" id="UP000494256">
    <property type="component" value="Unassembled WGS sequence"/>
</dbReference>